<dbReference type="Pfam" id="PF08241">
    <property type="entry name" value="Methyltransf_11"/>
    <property type="match status" value="1"/>
</dbReference>
<dbReference type="Proteomes" id="UP000253034">
    <property type="component" value="Unassembled WGS sequence"/>
</dbReference>
<dbReference type="PANTHER" id="PTHR43861">
    <property type="entry name" value="TRANS-ACONITATE 2-METHYLTRANSFERASE-RELATED"/>
    <property type="match status" value="1"/>
</dbReference>
<proteinExistence type="predicted"/>
<evidence type="ECO:0000259" key="2">
    <source>
        <dbReference type="Pfam" id="PF08241"/>
    </source>
</evidence>
<evidence type="ECO:0000256" key="1">
    <source>
        <dbReference type="ARBA" id="ARBA00022679"/>
    </source>
</evidence>
<dbReference type="GO" id="GO:0008757">
    <property type="term" value="F:S-adenosylmethionine-dependent methyltransferase activity"/>
    <property type="evidence" value="ECO:0007669"/>
    <property type="project" value="InterPro"/>
</dbReference>
<dbReference type="PANTHER" id="PTHR43861:SF3">
    <property type="entry name" value="PUTATIVE (AFU_ORTHOLOGUE AFUA_2G14390)-RELATED"/>
    <property type="match status" value="1"/>
</dbReference>
<feature type="domain" description="Helix-turn-helix" evidence="3">
    <location>
        <begin position="6"/>
        <end position="53"/>
    </location>
</feature>
<dbReference type="OrthoDB" id="7365827at2"/>
<dbReference type="CDD" id="cd02440">
    <property type="entry name" value="AdoMet_MTases"/>
    <property type="match status" value="1"/>
</dbReference>
<evidence type="ECO:0000313" key="5">
    <source>
        <dbReference type="Proteomes" id="UP000253034"/>
    </source>
</evidence>
<evidence type="ECO:0000259" key="3">
    <source>
        <dbReference type="Pfam" id="PF12728"/>
    </source>
</evidence>
<dbReference type="InterPro" id="IPR010093">
    <property type="entry name" value="SinI_DNA-bd"/>
</dbReference>
<accession>A0A369BBY0</accession>
<dbReference type="RefSeq" id="WP_114297400.1">
    <property type="nucleotide sequence ID" value="NZ_QPJT01000008.1"/>
</dbReference>
<dbReference type="AlphaFoldDB" id="A0A369BBY0"/>
<name>A0A369BBY0_9FIRM</name>
<dbReference type="Gene3D" id="1.10.10.10">
    <property type="entry name" value="Winged helix-like DNA-binding domain superfamily/Winged helix DNA-binding domain"/>
    <property type="match status" value="1"/>
</dbReference>
<sequence length="271" mass="30582">MHREILNMEEAAELFGVSVKTFIKLLKEESVPARKIGREWRFSRKALIEWLSSGDSKLYSGSEGETKEFFNQVAAQWEELRKGYYDDEILKKLLDMELLKSDMTVVDLGAGDGYISISVAPRVKKVIAVDISQGMLKELEKKAFRENLKNIDTVLTDGGEISLEDSSVDMVCASMVLHHIEEPEASIEEMYRVIKPGGSVFVLDFVQHGDRALMEKMHDKWPGFDVGEMEELFMQAGFRDIKIEKDFDCDGASKGKGIKGGKKIFILTAVK</sequence>
<dbReference type="NCBIfam" id="TIGR01764">
    <property type="entry name" value="excise"/>
    <property type="match status" value="1"/>
</dbReference>
<dbReference type="EMBL" id="QPJT01000008">
    <property type="protein sequence ID" value="RCX17164.1"/>
    <property type="molecule type" value="Genomic_DNA"/>
</dbReference>
<gene>
    <name evidence="4" type="ORF">DFR58_10858</name>
</gene>
<organism evidence="4 5">
    <name type="scientific">Anaerobacterium chartisolvens</name>
    <dbReference type="NCBI Taxonomy" id="1297424"/>
    <lineage>
        <taxon>Bacteria</taxon>
        <taxon>Bacillati</taxon>
        <taxon>Bacillota</taxon>
        <taxon>Clostridia</taxon>
        <taxon>Eubacteriales</taxon>
        <taxon>Oscillospiraceae</taxon>
        <taxon>Anaerobacterium</taxon>
    </lineage>
</organism>
<dbReference type="Pfam" id="PF12728">
    <property type="entry name" value="HTH_17"/>
    <property type="match status" value="1"/>
</dbReference>
<dbReference type="Gene3D" id="3.40.50.150">
    <property type="entry name" value="Vaccinia Virus protein VP39"/>
    <property type="match status" value="1"/>
</dbReference>
<dbReference type="InterPro" id="IPR009061">
    <property type="entry name" value="DNA-bd_dom_put_sf"/>
</dbReference>
<dbReference type="InterPro" id="IPR029063">
    <property type="entry name" value="SAM-dependent_MTases_sf"/>
</dbReference>
<keyword evidence="5" id="KW-1185">Reference proteome</keyword>
<dbReference type="InterPro" id="IPR041657">
    <property type="entry name" value="HTH_17"/>
</dbReference>
<dbReference type="SUPFAM" id="SSF46955">
    <property type="entry name" value="Putative DNA-binding domain"/>
    <property type="match status" value="1"/>
</dbReference>
<dbReference type="SUPFAM" id="SSF53335">
    <property type="entry name" value="S-adenosyl-L-methionine-dependent methyltransferases"/>
    <property type="match status" value="1"/>
</dbReference>
<dbReference type="InterPro" id="IPR036388">
    <property type="entry name" value="WH-like_DNA-bd_sf"/>
</dbReference>
<reference evidence="4 5" key="1">
    <citation type="submission" date="2018-07" db="EMBL/GenBank/DDBJ databases">
        <title>Genomic Encyclopedia of Type Strains, Phase IV (KMG-IV): sequencing the most valuable type-strain genomes for metagenomic binning, comparative biology and taxonomic classification.</title>
        <authorList>
            <person name="Goeker M."/>
        </authorList>
    </citation>
    <scope>NUCLEOTIDE SEQUENCE [LARGE SCALE GENOMIC DNA]</scope>
    <source>
        <strain evidence="4 5">DSM 27016</strain>
    </source>
</reference>
<dbReference type="InterPro" id="IPR013216">
    <property type="entry name" value="Methyltransf_11"/>
</dbReference>
<evidence type="ECO:0000313" key="4">
    <source>
        <dbReference type="EMBL" id="RCX17164.1"/>
    </source>
</evidence>
<feature type="domain" description="Methyltransferase type 11" evidence="2">
    <location>
        <begin position="106"/>
        <end position="201"/>
    </location>
</feature>
<keyword evidence="1" id="KW-0808">Transferase</keyword>
<comment type="caution">
    <text evidence="4">The sequence shown here is derived from an EMBL/GenBank/DDBJ whole genome shotgun (WGS) entry which is preliminary data.</text>
</comment>
<protein>
    <submittedName>
        <fullName evidence="4">Excisionase family DNA binding protein</fullName>
    </submittedName>
</protein>
<dbReference type="GO" id="GO:0003677">
    <property type="term" value="F:DNA binding"/>
    <property type="evidence" value="ECO:0007669"/>
    <property type="project" value="InterPro"/>
</dbReference>